<evidence type="ECO:0000313" key="2">
    <source>
        <dbReference type="EMBL" id="KKM15078.1"/>
    </source>
</evidence>
<dbReference type="AlphaFoldDB" id="A0A0F9JYY3"/>
<gene>
    <name evidence="2" type="ORF">LCGC14_1699670</name>
</gene>
<dbReference type="Pfam" id="PF10592">
    <property type="entry name" value="AIPR"/>
    <property type="match status" value="1"/>
</dbReference>
<dbReference type="EMBL" id="LAZR01014995">
    <property type="protein sequence ID" value="KKM15078.1"/>
    <property type="molecule type" value="Genomic_DNA"/>
</dbReference>
<dbReference type="InterPro" id="IPR018891">
    <property type="entry name" value="AIPR_C"/>
</dbReference>
<sequence length="664" mass="74272">MAKNDAILIDGILDDRVAERLPSDRRDEAFEFFCFEQILRDADLSHDEIMAGSVDGRDDGGIDGFFILVNGHALDEPDSFTWPRSGCELEVWIITCKHHDTFRQAPLDNLVASLTELFDLSLASKDLQGAYSDALLRARARLAVAYRKLSPRLNRFAINFAYASRGDATQVGESVVARGKQSVAIAKDLFGTCDATFCFIGAAELVSIHRRVRTFSLELPFLEALARGERYILLTRLSDFHDFVIDENKKLRRYLFDSNVRAFMGLNPVNEDIRETLDDEDSPDFWWLNNGITILANTAAVTGKSIQLEGVQIVNGLQTTESIARYFADGNHDCADRSVLVKIIVSTDATVRDAIIRATNNQTSVAIASLHATDKIQRDIEDVLLRHGLFYERRANYYVNQGQPASHLVTPLYLAAGFVNLVLKSPSSAAKLRSRFMRTEDSYNRVFSEGTPLNSWARIARILKKTDAVLETVRPIGTRANERFLKNWRQITSFIATARLFDRFTFSAVDLDTLDLDALTDDLLRSSWDLVQAVGGERLKARRGGRAAFVLEVCQMSARQYNLAGIGGVEKNAHPSKRPIRPLTPSFIDRVNRALPQQPWSRGLDRTVATSLQCSRTMVQEAIQQLIDNGTRYSQRHGVVYGPDGEVIAVDDQRDAGSADQREG</sequence>
<name>A0A0F9JYY3_9ZZZZ</name>
<reference evidence="2" key="1">
    <citation type="journal article" date="2015" name="Nature">
        <title>Complex archaea that bridge the gap between prokaryotes and eukaryotes.</title>
        <authorList>
            <person name="Spang A."/>
            <person name="Saw J.H."/>
            <person name="Jorgensen S.L."/>
            <person name="Zaremba-Niedzwiedzka K."/>
            <person name="Martijn J."/>
            <person name="Lind A.E."/>
            <person name="van Eijk R."/>
            <person name="Schleper C."/>
            <person name="Guy L."/>
            <person name="Ettema T.J."/>
        </authorList>
    </citation>
    <scope>NUCLEOTIDE SEQUENCE</scope>
</reference>
<comment type="caution">
    <text evidence="2">The sequence shown here is derived from an EMBL/GenBank/DDBJ whole genome shotgun (WGS) entry which is preliminary data.</text>
</comment>
<feature type="domain" description="Abortive phage infection protein C-terminal" evidence="1">
    <location>
        <begin position="256"/>
        <end position="507"/>
    </location>
</feature>
<organism evidence="2">
    <name type="scientific">marine sediment metagenome</name>
    <dbReference type="NCBI Taxonomy" id="412755"/>
    <lineage>
        <taxon>unclassified sequences</taxon>
        <taxon>metagenomes</taxon>
        <taxon>ecological metagenomes</taxon>
    </lineage>
</organism>
<proteinExistence type="predicted"/>
<accession>A0A0F9JYY3</accession>
<evidence type="ECO:0000259" key="1">
    <source>
        <dbReference type="Pfam" id="PF10592"/>
    </source>
</evidence>
<protein>
    <recommendedName>
        <fullName evidence="1">Abortive phage infection protein C-terminal domain-containing protein</fullName>
    </recommendedName>
</protein>